<dbReference type="SUPFAM" id="SSF54373">
    <property type="entry name" value="FAD-linked reductases, C-terminal domain"/>
    <property type="match status" value="1"/>
</dbReference>
<accession>A0A1H6TZJ2</accession>
<dbReference type="Proteomes" id="UP000198707">
    <property type="component" value="Unassembled WGS sequence"/>
</dbReference>
<dbReference type="Pfam" id="PF01494">
    <property type="entry name" value="FAD_binding_3"/>
    <property type="match status" value="1"/>
</dbReference>
<keyword evidence="2" id="KW-0503">Monooxygenase</keyword>
<keyword evidence="1" id="KW-0560">Oxidoreductase</keyword>
<evidence type="ECO:0000259" key="3">
    <source>
        <dbReference type="Pfam" id="PF01494"/>
    </source>
</evidence>
<keyword evidence="5" id="KW-1185">Reference proteome</keyword>
<dbReference type="RefSeq" id="WP_092375716.1">
    <property type="nucleotide sequence ID" value="NZ_BOPI01000003.1"/>
</dbReference>
<dbReference type="InterPro" id="IPR002938">
    <property type="entry name" value="FAD-bd"/>
</dbReference>
<evidence type="ECO:0000313" key="5">
    <source>
        <dbReference type="Proteomes" id="UP000198707"/>
    </source>
</evidence>
<gene>
    <name evidence="4" type="ORF">SAMN05443287_10244</name>
</gene>
<organism evidence="4 5">
    <name type="scientific">Micromonospora phaseoli</name>
    <dbReference type="NCBI Taxonomy" id="1144548"/>
    <lineage>
        <taxon>Bacteria</taxon>
        <taxon>Bacillati</taxon>
        <taxon>Actinomycetota</taxon>
        <taxon>Actinomycetes</taxon>
        <taxon>Micromonosporales</taxon>
        <taxon>Micromonosporaceae</taxon>
        <taxon>Micromonospora</taxon>
    </lineage>
</organism>
<evidence type="ECO:0000256" key="1">
    <source>
        <dbReference type="ARBA" id="ARBA00023002"/>
    </source>
</evidence>
<dbReference type="SUPFAM" id="SSF51905">
    <property type="entry name" value="FAD/NAD(P)-binding domain"/>
    <property type="match status" value="1"/>
</dbReference>
<reference evidence="5" key="1">
    <citation type="submission" date="2016-10" db="EMBL/GenBank/DDBJ databases">
        <authorList>
            <person name="Varghese N."/>
            <person name="Submissions S."/>
        </authorList>
    </citation>
    <scope>NUCLEOTIDE SEQUENCE [LARGE SCALE GENOMIC DNA]</scope>
    <source>
        <strain evidence="5">CGMCC 4.7038</strain>
    </source>
</reference>
<dbReference type="AlphaFoldDB" id="A0A1H6TZJ2"/>
<evidence type="ECO:0000256" key="2">
    <source>
        <dbReference type="ARBA" id="ARBA00023033"/>
    </source>
</evidence>
<proteinExistence type="predicted"/>
<dbReference type="STRING" id="1144548.SAMN05443287_10244"/>
<dbReference type="EMBL" id="FNYV01000002">
    <property type="protein sequence ID" value="SEI85479.1"/>
    <property type="molecule type" value="Genomic_DNA"/>
</dbReference>
<protein>
    <submittedName>
        <fullName evidence="4">2-polyprenyl-6-methoxyphenol hydroxylase</fullName>
    </submittedName>
</protein>
<dbReference type="PANTHER" id="PTHR13789:SF309">
    <property type="entry name" value="PUTATIVE (AFU_ORTHOLOGUE AFUA_6G14510)-RELATED"/>
    <property type="match status" value="1"/>
</dbReference>
<dbReference type="InterPro" id="IPR036188">
    <property type="entry name" value="FAD/NAD-bd_sf"/>
</dbReference>
<sequence>MRGSAAVIGGGVGGLAVAGGLLRAGWTVTVFERADGLPDVGTGLGIWPSALRALDDLGVGPVARERGRAQPDGAMLRPDGSLIAALDVGRIRRRHGEGVLLLSRPALLGLLAEALPAGTVRFGSPVEDPAVLADGYDVVVGADGIRSATRAAMFGDRYPLRYSGMTAWRGTVSLEVPAGGETWGRGRKFGMTPQAPGVTNWYAAVAAPQGYRPSEGDLAALRRWFGDWHDPVPAVLGRIDPAGLLHHDVHFLPALPSYVRGRWVLVGDAAHAMTPDLGQGACQALIDAVALSQALAAAPDVPSALARYDGLRRGPTQRMAAMATRAGRLAQVRRFVGVRDTALRLALAFGPPG</sequence>
<dbReference type="GO" id="GO:0004497">
    <property type="term" value="F:monooxygenase activity"/>
    <property type="evidence" value="ECO:0007669"/>
    <property type="project" value="UniProtKB-KW"/>
</dbReference>
<name>A0A1H6TZJ2_9ACTN</name>
<dbReference type="PANTHER" id="PTHR13789">
    <property type="entry name" value="MONOOXYGENASE"/>
    <property type="match status" value="1"/>
</dbReference>
<dbReference type="GO" id="GO:0071949">
    <property type="term" value="F:FAD binding"/>
    <property type="evidence" value="ECO:0007669"/>
    <property type="project" value="InterPro"/>
</dbReference>
<dbReference type="OrthoDB" id="9782160at2"/>
<dbReference type="InterPro" id="IPR050493">
    <property type="entry name" value="FAD-dep_Monooxygenase_BioMet"/>
</dbReference>
<dbReference type="PRINTS" id="PR00420">
    <property type="entry name" value="RNGMNOXGNASE"/>
</dbReference>
<feature type="domain" description="FAD-binding" evidence="3">
    <location>
        <begin position="257"/>
        <end position="313"/>
    </location>
</feature>
<dbReference type="Gene3D" id="3.50.50.60">
    <property type="entry name" value="FAD/NAD(P)-binding domain"/>
    <property type="match status" value="1"/>
</dbReference>
<evidence type="ECO:0000313" key="4">
    <source>
        <dbReference type="EMBL" id="SEI85479.1"/>
    </source>
</evidence>